<dbReference type="AlphaFoldDB" id="D5ZWS1"/>
<name>D5ZWS1_STRV1</name>
<reference evidence="2" key="1">
    <citation type="submission" date="2008-12" db="EMBL/GenBank/DDBJ databases">
        <title>Annotation of Streptomyces ghanaensis ATCC 14672.</title>
        <authorList>
            <consortium name="The Broad Institute Genome Sequencing Platform"/>
            <consortium name="Broad Institute Microbial Sequencing Center"/>
            <person name="Fischbach M."/>
            <person name="Ward D."/>
            <person name="Young S."/>
            <person name="Kodira C.D."/>
            <person name="Zeng Q."/>
            <person name="Koehrsen M."/>
            <person name="Godfrey P."/>
            <person name="Alvarado L."/>
            <person name="Berlin A.M."/>
            <person name="Borenstein D."/>
            <person name="Chen Z."/>
            <person name="Engels R."/>
            <person name="Freedman E."/>
            <person name="Gellesch M."/>
            <person name="Goldberg J."/>
            <person name="Griggs A."/>
            <person name="Gujja S."/>
            <person name="Heiman D.I."/>
            <person name="Hepburn T.A."/>
            <person name="Howarth C."/>
            <person name="Jen D."/>
            <person name="Larson L."/>
            <person name="Lewis B."/>
            <person name="Mehta T."/>
            <person name="Park D."/>
            <person name="Pearson M."/>
            <person name="Roberts A."/>
            <person name="Saif S."/>
            <person name="Shea T.D."/>
            <person name="Shenoy N."/>
            <person name="Sisk P."/>
            <person name="Stolte C."/>
            <person name="Sykes S.N."/>
            <person name="Walk T."/>
            <person name="White J."/>
            <person name="Yandava C."/>
            <person name="Straight P."/>
            <person name="Clardy J."/>
            <person name="Hung D."/>
            <person name="Kolter R."/>
            <person name="Mekalanos J."/>
            <person name="Walker S."/>
            <person name="Walsh C.T."/>
            <person name="Wieland B.L.C."/>
            <person name="Ilzarbe M."/>
            <person name="Galagan J."/>
            <person name="Nusbaum C."/>
            <person name="Birren B."/>
        </authorList>
    </citation>
    <scope>NUCLEOTIDE SEQUENCE [LARGE SCALE GENOMIC DNA]</scope>
    <source>
        <strain evidence="2">ATCC 14672 / DSM 40746 / JCM 4963 / KCTC 9882 / NRRL B-12104 / FH 1290</strain>
    </source>
</reference>
<dbReference type="Proteomes" id="UP000003824">
    <property type="component" value="Unassembled WGS sequence"/>
</dbReference>
<evidence type="ECO:0000313" key="2">
    <source>
        <dbReference type="Proteomes" id="UP000003824"/>
    </source>
</evidence>
<dbReference type="EMBL" id="DS999641">
    <property type="protein sequence ID" value="EFE70962.2"/>
    <property type="molecule type" value="Genomic_DNA"/>
</dbReference>
<evidence type="ECO:0000313" key="1">
    <source>
        <dbReference type="EMBL" id="EFE70962.2"/>
    </source>
</evidence>
<sequence>MGEVEPFLLCLGRGKLPVESYAAVGLRLVADGAP</sequence>
<protein>
    <submittedName>
        <fullName evidence="1">Predicted protein</fullName>
    </submittedName>
</protein>
<gene>
    <name evidence="1" type="ORF">SSFG_06205</name>
</gene>
<organism evidence="1 2">
    <name type="scientific">Streptomyces viridosporus (strain ATCC 14672 / DSM 40746 / JCM 4963 / KCTC 9882 / NRRL B-12104 / FH 1290)</name>
    <name type="common">Streptomyces ghanaensis</name>
    <dbReference type="NCBI Taxonomy" id="566461"/>
    <lineage>
        <taxon>Bacteria</taxon>
        <taxon>Bacillati</taxon>
        <taxon>Actinomycetota</taxon>
        <taxon>Actinomycetes</taxon>
        <taxon>Kitasatosporales</taxon>
        <taxon>Streptomycetaceae</taxon>
        <taxon>Streptomyces</taxon>
    </lineage>
</organism>
<proteinExistence type="predicted"/>
<accession>D5ZWS1</accession>